<dbReference type="NCBIfam" id="TIGR03767">
    <property type="entry name" value="P_acnes_RR"/>
    <property type="match status" value="1"/>
</dbReference>
<proteinExistence type="predicted"/>
<name>A0A285EIJ4_9ACTN</name>
<dbReference type="AlphaFoldDB" id="A0A285EIJ4"/>
<dbReference type="Proteomes" id="UP000219514">
    <property type="component" value="Unassembled WGS sequence"/>
</dbReference>
<protein>
    <submittedName>
        <fullName evidence="1">Metallophosphoesterase, PPA1498 family</fullName>
    </submittedName>
</protein>
<dbReference type="RefSeq" id="WP_097208858.1">
    <property type="nucleotide sequence ID" value="NZ_JACHXB010000005.1"/>
</dbReference>
<keyword evidence="2" id="KW-1185">Reference proteome</keyword>
<accession>A0A285EIJ4</accession>
<sequence>MSRTTLERVLGAGPVLRRGRDTDYLGLAWHPGEPHQVRRELVDRTWERPRTGVRPVACLAHVTDMQLADVCSPARFEFFNGHFTDPRMRALVPMHRPQEAITAHAIDALVRTLNGVAGGPRTGHPVQVVVTTGDAIDNAQWNELELLLDIMNGGVVSPGAGLTAYDGVQASGWPHDLFWRPECDGGGEPDLYRSRHGFPDRPGLLAAAFAAFRAEGLRLPWLACHGNHEALIQGVGVPTPALQGLLLADRKPVEFSSDVPLDDALRLFTHSSEVFTTAGARTVTPLAARRFIDRADFVAAHLADGGEPAGHGFTEANLRDGTAYYAWDGLPGIRVVCLDTTRVTGGGDGSIDAVQGRWLAERLREVSSVVVEPDGTRVTTGNDDRLVVVISHHGFSTLMREDPLHPRRGTGADVLGGSELVALLHRFPNVVLWLNGHTHVSEVRPWAHPEEAGRGFWEVTTCAVVDWPGQARLVEFVDNGDGTLSMVCTMVDHDSPARPPDPRDPAAREPAALASLHRELSANVPWAGLSAGLAGRPQDRNVELVLRSPLRR</sequence>
<dbReference type="InterPro" id="IPR022506">
    <property type="entry name" value="Metallophosphoesterase_PPA1498"/>
</dbReference>
<gene>
    <name evidence="1" type="ORF">SAMN06893097_11334</name>
</gene>
<organism evidence="1 2">
    <name type="scientific">Geodermatophilus sabuli</name>
    <dbReference type="NCBI Taxonomy" id="1564158"/>
    <lineage>
        <taxon>Bacteria</taxon>
        <taxon>Bacillati</taxon>
        <taxon>Actinomycetota</taxon>
        <taxon>Actinomycetes</taxon>
        <taxon>Geodermatophilales</taxon>
        <taxon>Geodermatophilaceae</taxon>
        <taxon>Geodermatophilus</taxon>
    </lineage>
</organism>
<evidence type="ECO:0000313" key="1">
    <source>
        <dbReference type="EMBL" id="SNX98942.1"/>
    </source>
</evidence>
<reference evidence="1 2" key="1">
    <citation type="submission" date="2017-09" db="EMBL/GenBank/DDBJ databases">
        <authorList>
            <person name="Ehlers B."/>
            <person name="Leendertz F.H."/>
        </authorList>
    </citation>
    <scope>NUCLEOTIDE SEQUENCE [LARGE SCALE GENOMIC DNA]</scope>
    <source>
        <strain evidence="1 2">DSM 46844</strain>
    </source>
</reference>
<dbReference type="SUPFAM" id="SSF56300">
    <property type="entry name" value="Metallo-dependent phosphatases"/>
    <property type="match status" value="1"/>
</dbReference>
<dbReference type="EMBL" id="OBDO01000013">
    <property type="protein sequence ID" value="SNX98942.1"/>
    <property type="molecule type" value="Genomic_DNA"/>
</dbReference>
<dbReference type="Gene3D" id="3.60.21.10">
    <property type="match status" value="1"/>
</dbReference>
<dbReference type="OrthoDB" id="8132905at2"/>
<evidence type="ECO:0000313" key="2">
    <source>
        <dbReference type="Proteomes" id="UP000219514"/>
    </source>
</evidence>
<dbReference type="InterPro" id="IPR029052">
    <property type="entry name" value="Metallo-depent_PP-like"/>
</dbReference>